<feature type="domain" description="Domain X" evidence="1">
    <location>
        <begin position="443"/>
        <end position="537"/>
    </location>
</feature>
<accession>A0A650BXA2</accession>
<evidence type="ECO:0000259" key="1">
    <source>
        <dbReference type="Pfam" id="PF01348"/>
    </source>
</evidence>
<sequence>MVVQEVIRMVLESIYETQRFAQARSAHSYLHTHTFGRSFRPNRFFALKEIRNTWNRVSWLMKFDIKQSFDRIYIRRFILLLKDKIHDQRFFDLIQKMLNSALSVHTMSGERQSLEEIVPVLSPLLSNIYMHSLDSEALEVKKDYETPSAASAVSKRTKRAAPADPRIYDRRLNQKFRNTIKVTSVERRRLNDDYERIVALKVGRERIARRRGLTRKNYRDEEFIQVKYIRDANDFLFGIAGSRQLVETIGHRILHFLKVNMELEVTLYNYVHVTGGRVEFLGVYIYSVPALKWPTKLDKSVEKRRRIRNRLNIFAKQRKEALAHKLHQSVLDAWAWGFKKSKNISGLEAAKQAMYAKAATFDIGKIETSDPLKQLLKEEKDFFSRTAWREFPEEVKKAYYKLFEVLQRQVHQYNLEDPRRGTAPPLSDACIAYGVYRHPPLRLVVPLDQLMKKLRSQGVITQRKSRPSVVGSILYLPDDLIVHWFSSLAYDILNNYRCCDNFYMVKNLVDYQIRWSAIFTLTAKHKSTTHKTIKTYTKDLRITNQYGTELASFPSGSMIKALNKTLQGRAGLGFTS</sequence>
<proteinExistence type="predicted"/>
<dbReference type="AlphaFoldDB" id="A0A650BXA2"/>
<dbReference type="Pfam" id="PF01348">
    <property type="entry name" value="Intron_maturas2"/>
    <property type="match status" value="1"/>
</dbReference>
<dbReference type="GO" id="GO:0005739">
    <property type="term" value="C:mitochondrion"/>
    <property type="evidence" value="ECO:0007669"/>
    <property type="project" value="TreeGrafter"/>
</dbReference>
<name>A0A650BXA2_9CHLO</name>
<evidence type="ECO:0000313" key="2">
    <source>
        <dbReference type="EMBL" id="QGQ61974.1"/>
    </source>
</evidence>
<dbReference type="PANTHER" id="PTHR33642">
    <property type="entry name" value="COX1/OXI3 INTRON 1 PROTEIN-RELATED"/>
    <property type="match status" value="1"/>
</dbReference>
<dbReference type="PANTHER" id="PTHR33642:SF4">
    <property type="entry name" value="COX1_OXI3 INTRON 1 PROTEIN-RELATED"/>
    <property type="match status" value="1"/>
</dbReference>
<gene>
    <name evidence="2" type="primary">orf576</name>
</gene>
<geneLocation type="mitochondrion" evidence="2"/>
<dbReference type="InterPro" id="IPR043502">
    <property type="entry name" value="DNA/RNA_pol_sf"/>
</dbReference>
<organism evidence="2">
    <name type="scientific">Ostreobium quekettii</name>
    <dbReference type="NCBI Taxonomy" id="121088"/>
    <lineage>
        <taxon>Eukaryota</taxon>
        <taxon>Viridiplantae</taxon>
        <taxon>Chlorophyta</taxon>
        <taxon>core chlorophytes</taxon>
        <taxon>Ulvophyceae</taxon>
        <taxon>TCBD clade</taxon>
        <taxon>Bryopsidales</taxon>
        <taxon>Ostreobineae</taxon>
        <taxon>Ostreobiaceae</taxon>
        <taxon>Ostreobium</taxon>
    </lineage>
</organism>
<dbReference type="SUPFAM" id="SSF56672">
    <property type="entry name" value="DNA/RNA polymerases"/>
    <property type="match status" value="1"/>
</dbReference>
<dbReference type="RefSeq" id="YP_009720762.1">
    <property type="nucleotide sequence ID" value="NC_045361.1"/>
</dbReference>
<dbReference type="GO" id="GO:0090615">
    <property type="term" value="P:mitochondrial mRNA processing"/>
    <property type="evidence" value="ECO:0007669"/>
    <property type="project" value="TreeGrafter"/>
</dbReference>
<dbReference type="InterPro" id="IPR024937">
    <property type="entry name" value="Domain_X"/>
</dbReference>
<dbReference type="EMBL" id="MN514984">
    <property type="protein sequence ID" value="QGQ61974.1"/>
    <property type="molecule type" value="Genomic_DNA"/>
</dbReference>
<protein>
    <submittedName>
        <fullName evidence="2">Putative type II intron maturase</fullName>
    </submittedName>
</protein>
<reference evidence="2" key="1">
    <citation type="journal article" date="2019" name="PeerJ">
        <title>The inflated mitochondrial genomes of siphonous green algae reflect processes driving expansion of noncoding DNA and proliferation of introns.</title>
        <authorList>
            <person name="Repetti S.I."/>
            <person name="Jackson C.J."/>
            <person name="Judd L.M."/>
            <person name="Wick R.R."/>
            <person name="Holt K.E."/>
            <person name="Verbruggen H."/>
        </authorList>
    </citation>
    <scope>NUCLEOTIDE SEQUENCE</scope>
    <source>
        <strain evidence="2">SAG6.99</strain>
    </source>
</reference>
<dbReference type="GO" id="GO:0003964">
    <property type="term" value="F:RNA-directed DNA polymerase activity"/>
    <property type="evidence" value="ECO:0007669"/>
    <property type="project" value="TreeGrafter"/>
</dbReference>
<dbReference type="GeneID" id="42903349"/>
<dbReference type="GO" id="GO:0006315">
    <property type="term" value="P:homing of group II introns"/>
    <property type="evidence" value="ECO:0007669"/>
    <property type="project" value="TreeGrafter"/>
</dbReference>
<keyword evidence="2" id="KW-0496">Mitochondrion</keyword>